<keyword evidence="2" id="KW-1134">Transmembrane beta strand</keyword>
<dbReference type="Gene3D" id="2.40.160.50">
    <property type="entry name" value="membrane protein fhac: a member of the omp85/tpsb transporter family"/>
    <property type="match status" value="1"/>
</dbReference>
<dbReference type="Proteomes" id="UP000215559">
    <property type="component" value="Unassembled WGS sequence"/>
</dbReference>
<protein>
    <recommendedName>
        <fullName evidence="9">Outer membrane protein assembly factor BamA</fullName>
    </recommendedName>
</protein>
<gene>
    <name evidence="7" type="ORF">CH330_02555</name>
</gene>
<dbReference type="Pfam" id="PF01103">
    <property type="entry name" value="Omp85"/>
    <property type="match status" value="1"/>
</dbReference>
<dbReference type="InterPro" id="IPR039910">
    <property type="entry name" value="D15-like"/>
</dbReference>
<reference evidence="7 8" key="1">
    <citation type="submission" date="2017-07" db="EMBL/GenBank/DDBJ databases">
        <title>Recovery of genomes from metagenomes via a dereplication, aggregation, and scoring strategy.</title>
        <authorList>
            <person name="Sieber C.M."/>
            <person name="Probst A.J."/>
            <person name="Sharrar A."/>
            <person name="Thomas B.C."/>
            <person name="Hess M."/>
            <person name="Tringe S.G."/>
            <person name="Banfield J.F."/>
        </authorList>
    </citation>
    <scope>NUCLEOTIDE SEQUENCE [LARGE SCALE GENOMIC DNA]</scope>
    <source>
        <strain evidence="7">JGI_Cruoil_03_51_56</strain>
    </source>
</reference>
<feature type="domain" description="Bacterial surface antigen (D15)" evidence="5">
    <location>
        <begin position="302"/>
        <end position="589"/>
    </location>
</feature>
<evidence type="ECO:0000256" key="1">
    <source>
        <dbReference type="ARBA" id="ARBA00004370"/>
    </source>
</evidence>
<evidence type="ECO:0000256" key="4">
    <source>
        <dbReference type="ARBA" id="ARBA00023136"/>
    </source>
</evidence>
<dbReference type="InterPro" id="IPR010827">
    <property type="entry name" value="BamA/TamA_POTRA"/>
</dbReference>
<dbReference type="PANTHER" id="PTHR12815:SF18">
    <property type="entry name" value="SORTING AND ASSEMBLY MACHINERY COMPONENT 50 HOMOLOG"/>
    <property type="match status" value="1"/>
</dbReference>
<dbReference type="EMBL" id="NOZP01000046">
    <property type="protein sequence ID" value="OYD16531.1"/>
    <property type="molecule type" value="Genomic_DNA"/>
</dbReference>
<evidence type="ECO:0000313" key="8">
    <source>
        <dbReference type="Proteomes" id="UP000215559"/>
    </source>
</evidence>
<evidence type="ECO:0008006" key="9">
    <source>
        <dbReference type="Google" id="ProtNLM"/>
    </source>
</evidence>
<feature type="domain" description="POTRA" evidence="6">
    <location>
        <begin position="45"/>
        <end position="119"/>
    </location>
</feature>
<keyword evidence="3" id="KW-0812">Transmembrane</keyword>
<evidence type="ECO:0000259" key="6">
    <source>
        <dbReference type="Pfam" id="PF07244"/>
    </source>
</evidence>
<dbReference type="GO" id="GO:0019867">
    <property type="term" value="C:outer membrane"/>
    <property type="evidence" value="ECO:0007669"/>
    <property type="project" value="InterPro"/>
</dbReference>
<keyword evidence="4" id="KW-0472">Membrane</keyword>
<comment type="subcellular location">
    <subcellularLocation>
        <location evidence="1">Membrane</location>
    </subcellularLocation>
</comment>
<dbReference type="PANTHER" id="PTHR12815">
    <property type="entry name" value="SORTING AND ASSEMBLY MACHINERY SAMM50 PROTEIN FAMILY MEMBER"/>
    <property type="match status" value="1"/>
</dbReference>
<feature type="domain" description="POTRA" evidence="6">
    <location>
        <begin position="123"/>
        <end position="198"/>
    </location>
</feature>
<proteinExistence type="predicted"/>
<dbReference type="Gene3D" id="3.10.20.310">
    <property type="entry name" value="membrane protein fhac"/>
    <property type="match status" value="3"/>
</dbReference>
<evidence type="ECO:0000259" key="5">
    <source>
        <dbReference type="Pfam" id="PF01103"/>
    </source>
</evidence>
<comment type="caution">
    <text evidence="7">The sequence shown here is derived from an EMBL/GenBank/DDBJ whole genome shotgun (WGS) entry which is preliminary data.</text>
</comment>
<sequence>MTYLEWSWYYEEDVLFSFRPDGADLTAGMLAAVCLLAQFGLSDSVESVRFAGNRAFSSKVFQRIVAVQQGDLVDEGHLDEDAGLIEKFYYENGFLDAGVEKGLKRGKKQWVATFYISEGTRARVSVVALTGNYVFDAHRLLNLVPVKPGQPFTSDLLSESGQVLKRFYLNRGYPFVQVIGSWRFEDTLVSLTFVIQEGPRCHISKLLVRGNRTVSSAVILQTAEIKLGELFRYQRFYEAQQRLYATKLFRRASFYVFRPDILVDSIAVRFDVVEQPYRIFSVGGGFETPWRLLFSLGWEHSNLFDCGHSLGTDVEYSPNFSGDYRVSLGATYRVPYFVLNRVDLSTRPLFYWEQVDTVLRREYGVETGLSRSLLPRLSIGLFNRFRFVADTSRGITNALALNMQYDSRDDIFNPTLGLYLRPVAEIAGGILLGDNDFYRLAGEARLFQSLGFGFVLAARGMAGRDFPYGRTQKIPCYEGFMLGGRNSLRGYDEHSLGPDSSGTERFGPMVLNTNLELRTPYVFGRLGAVIFLDGGEVVGTETGFTLEDYAYSAGGGIRVMTPVGPVRLDWGKRLRNPSQGDKGRFYLGLLHAF</sequence>
<name>A0A235BWA9_UNCW3</name>
<evidence type="ECO:0000313" key="7">
    <source>
        <dbReference type="EMBL" id="OYD16531.1"/>
    </source>
</evidence>
<dbReference type="Pfam" id="PF07244">
    <property type="entry name" value="POTRA"/>
    <property type="match status" value="2"/>
</dbReference>
<dbReference type="InterPro" id="IPR000184">
    <property type="entry name" value="Bac_surfAg_D15"/>
</dbReference>
<accession>A0A235BWA9</accession>
<evidence type="ECO:0000256" key="2">
    <source>
        <dbReference type="ARBA" id="ARBA00022452"/>
    </source>
</evidence>
<evidence type="ECO:0000256" key="3">
    <source>
        <dbReference type="ARBA" id="ARBA00022692"/>
    </source>
</evidence>
<organism evidence="7 8">
    <name type="scientific">candidate division WOR-3 bacterium JGI_Cruoil_03_51_56</name>
    <dbReference type="NCBI Taxonomy" id="1973747"/>
    <lineage>
        <taxon>Bacteria</taxon>
        <taxon>Bacteria division WOR-3</taxon>
    </lineage>
</organism>
<dbReference type="AlphaFoldDB" id="A0A235BWA9"/>